<feature type="chain" id="PRO_5001697063" description="Peptidase S8/S53 domain-containing protein" evidence="6">
    <location>
        <begin position="22"/>
        <end position="525"/>
    </location>
</feature>
<dbReference type="PANTHER" id="PTHR43806:SF11">
    <property type="entry name" value="CEREVISIN-RELATED"/>
    <property type="match status" value="1"/>
</dbReference>
<dbReference type="GO" id="GO:0006508">
    <property type="term" value="P:proteolysis"/>
    <property type="evidence" value="ECO:0007669"/>
    <property type="project" value="UniProtKB-KW"/>
</dbReference>
<feature type="active site" description="Charge relay system" evidence="5">
    <location>
        <position position="464"/>
    </location>
</feature>
<dbReference type="AlphaFoldDB" id="A0A074KVM5"/>
<evidence type="ECO:0000256" key="1">
    <source>
        <dbReference type="ARBA" id="ARBA00011073"/>
    </source>
</evidence>
<keyword evidence="4 5" id="KW-0720">Serine protease</keyword>
<evidence type="ECO:0000259" key="7">
    <source>
        <dbReference type="Pfam" id="PF00082"/>
    </source>
</evidence>
<sequence>MKYLNKTKIPHLFVAVALLFAGCESNLIDVEPTVEVANEESDSDLSQFNFTELGEMTDFSNMREGDFTGRFLILSKGPNLPHNLEKSIQNAGGELVKTYPEIGVAVAVARSSDFYAKVGRINGIESVTPDLILDYTEEPEVSANNMVLESNRSRSSKGTTSIGAPFDYQSAIFNGWQWAPAAISAPAAWEAGVTGKGVRVAVIDGGFHATHLDLAPNMDIESSISTVPGFNFNEDTGTFWHGTHVAGIVAASGFGIVGIAPEATIIGVKSLHNGSGAFEWILEGILYAATPKSKGGAGADIINMSLGATINYRDNWQDKAFREYFRDLQKTYDRATRYAFQNGVTVIASAGNGATNYDVAKELFKLPAQNQHVISISATGPTGWVLGNNNFGLLAYYSDHGKSLVDFAAPGGNAALAAVDGNFSPCTIVGTTRTATQPCYVFDQVFSTTRGTSDGNYGWSQGTSMASPAAAGVVALMMQVNGGRLNPAQVAARLKQSSTDLGKPGNDEFYGHGFVNAAKAAGVYR</sequence>
<dbReference type="Gene3D" id="3.40.50.200">
    <property type="entry name" value="Peptidase S8/S53 domain"/>
    <property type="match status" value="1"/>
</dbReference>
<dbReference type="OrthoDB" id="9813435at2"/>
<evidence type="ECO:0000313" key="8">
    <source>
        <dbReference type="EMBL" id="KEO72310.1"/>
    </source>
</evidence>
<gene>
    <name evidence="8" type="ORF">EL17_16300</name>
</gene>
<dbReference type="PROSITE" id="PS00138">
    <property type="entry name" value="SUBTILASE_SER"/>
    <property type="match status" value="1"/>
</dbReference>
<dbReference type="GO" id="GO:0004252">
    <property type="term" value="F:serine-type endopeptidase activity"/>
    <property type="evidence" value="ECO:0007669"/>
    <property type="project" value="UniProtKB-UniRule"/>
</dbReference>
<name>A0A074KVM5_9BACT</name>
<comment type="caution">
    <text evidence="8">The sequence shown here is derived from an EMBL/GenBank/DDBJ whole genome shotgun (WGS) entry which is preliminary data.</text>
</comment>
<keyword evidence="6" id="KW-0732">Signal</keyword>
<evidence type="ECO:0000313" key="9">
    <source>
        <dbReference type="Proteomes" id="UP000027821"/>
    </source>
</evidence>
<evidence type="ECO:0000256" key="6">
    <source>
        <dbReference type="SAM" id="SignalP"/>
    </source>
</evidence>
<evidence type="ECO:0000256" key="5">
    <source>
        <dbReference type="PROSITE-ProRule" id="PRU01240"/>
    </source>
</evidence>
<dbReference type="PROSITE" id="PS51257">
    <property type="entry name" value="PROKAR_LIPOPROTEIN"/>
    <property type="match status" value="1"/>
</dbReference>
<dbReference type="eggNOG" id="COG1404">
    <property type="taxonomic scope" value="Bacteria"/>
</dbReference>
<evidence type="ECO:0000256" key="2">
    <source>
        <dbReference type="ARBA" id="ARBA00022670"/>
    </source>
</evidence>
<comment type="similarity">
    <text evidence="1 5">Belongs to the peptidase S8 family.</text>
</comment>
<feature type="signal peptide" evidence="6">
    <location>
        <begin position="1"/>
        <end position="21"/>
    </location>
</feature>
<evidence type="ECO:0000256" key="3">
    <source>
        <dbReference type="ARBA" id="ARBA00022801"/>
    </source>
</evidence>
<proteinExistence type="inferred from homology"/>
<dbReference type="PROSITE" id="PS00137">
    <property type="entry name" value="SUBTILASE_HIS"/>
    <property type="match status" value="1"/>
</dbReference>
<reference evidence="8 9" key="1">
    <citation type="submission" date="2014-04" db="EMBL/GenBank/DDBJ databases">
        <title>Characterization and application of a salt tolerant electro-active bacterium.</title>
        <authorList>
            <person name="Yang L."/>
            <person name="Wei S."/>
            <person name="Tay Q.X.M."/>
        </authorList>
    </citation>
    <scope>NUCLEOTIDE SEQUENCE [LARGE SCALE GENOMIC DNA]</scope>
    <source>
        <strain evidence="8 9">LY1</strain>
    </source>
</reference>
<dbReference type="InterPro" id="IPR036852">
    <property type="entry name" value="Peptidase_S8/S53_dom_sf"/>
</dbReference>
<feature type="active site" description="Charge relay system" evidence="5">
    <location>
        <position position="204"/>
    </location>
</feature>
<dbReference type="InterPro" id="IPR050131">
    <property type="entry name" value="Peptidase_S8_subtilisin-like"/>
</dbReference>
<feature type="active site" description="Charge relay system" evidence="5">
    <location>
        <position position="241"/>
    </location>
</feature>
<dbReference type="PROSITE" id="PS51892">
    <property type="entry name" value="SUBTILASE"/>
    <property type="match status" value="1"/>
</dbReference>
<keyword evidence="2 5" id="KW-0645">Protease</keyword>
<dbReference type="Pfam" id="PF00082">
    <property type="entry name" value="Peptidase_S8"/>
    <property type="match status" value="1"/>
</dbReference>
<dbReference type="EMBL" id="JMIH01000024">
    <property type="protein sequence ID" value="KEO72310.1"/>
    <property type="molecule type" value="Genomic_DNA"/>
</dbReference>
<accession>A0A074KVM5</accession>
<dbReference type="InterPro" id="IPR023828">
    <property type="entry name" value="Peptidase_S8_Ser-AS"/>
</dbReference>
<evidence type="ECO:0000256" key="4">
    <source>
        <dbReference type="ARBA" id="ARBA00022825"/>
    </source>
</evidence>
<dbReference type="SUPFAM" id="SSF52743">
    <property type="entry name" value="Subtilisin-like"/>
    <property type="match status" value="1"/>
</dbReference>
<feature type="domain" description="Peptidase S8/S53" evidence="7">
    <location>
        <begin position="195"/>
        <end position="513"/>
    </location>
</feature>
<dbReference type="InterPro" id="IPR015500">
    <property type="entry name" value="Peptidase_S8_subtilisin-rel"/>
</dbReference>
<dbReference type="PRINTS" id="PR00723">
    <property type="entry name" value="SUBTILISIN"/>
</dbReference>
<organism evidence="8 9">
    <name type="scientific">Anditalea andensis</name>
    <dbReference type="NCBI Taxonomy" id="1048983"/>
    <lineage>
        <taxon>Bacteria</taxon>
        <taxon>Pseudomonadati</taxon>
        <taxon>Bacteroidota</taxon>
        <taxon>Cytophagia</taxon>
        <taxon>Cytophagales</taxon>
        <taxon>Cytophagaceae</taxon>
        <taxon>Anditalea</taxon>
    </lineage>
</organism>
<dbReference type="InterPro" id="IPR000209">
    <property type="entry name" value="Peptidase_S8/S53_dom"/>
</dbReference>
<protein>
    <recommendedName>
        <fullName evidence="7">Peptidase S8/S53 domain-containing protein</fullName>
    </recommendedName>
</protein>
<keyword evidence="9" id="KW-1185">Reference proteome</keyword>
<dbReference type="RefSeq" id="WP_051720062.1">
    <property type="nucleotide sequence ID" value="NZ_JMIH01000024.1"/>
</dbReference>
<dbReference type="InterPro" id="IPR022398">
    <property type="entry name" value="Peptidase_S8_His-AS"/>
</dbReference>
<dbReference type="Proteomes" id="UP000027821">
    <property type="component" value="Unassembled WGS sequence"/>
</dbReference>
<dbReference type="PANTHER" id="PTHR43806">
    <property type="entry name" value="PEPTIDASE S8"/>
    <property type="match status" value="1"/>
</dbReference>
<keyword evidence="3 5" id="KW-0378">Hydrolase</keyword>
<dbReference type="STRING" id="1048983.EL17_16300"/>